<sequence length="82" mass="9151">MKKSILLILCLTFVTMPSLASVDINTLSDEELLLLHAQVRQALYDRSNIESIEMPPGTYEAGKDFPAGSYTIKNLSEDDDIF</sequence>
<reference evidence="2" key="2">
    <citation type="submission" date="2020-01" db="EMBL/GenBank/DDBJ databases">
        <authorList>
            <person name="Campanaro S."/>
        </authorList>
    </citation>
    <scope>NUCLEOTIDE SEQUENCE</scope>
    <source>
        <strain evidence="2">AS06rmzACSIP_7</strain>
    </source>
</reference>
<protein>
    <submittedName>
        <fullName evidence="2">Uncharacterized protein</fullName>
    </submittedName>
</protein>
<organism evidence="2 3">
    <name type="scientific">Syntrophorhabdus aromaticivorans</name>
    <dbReference type="NCBI Taxonomy" id="328301"/>
    <lineage>
        <taxon>Bacteria</taxon>
        <taxon>Pseudomonadati</taxon>
        <taxon>Thermodesulfobacteriota</taxon>
        <taxon>Syntrophorhabdia</taxon>
        <taxon>Syntrophorhabdales</taxon>
        <taxon>Syntrophorhabdaceae</taxon>
        <taxon>Syntrophorhabdus</taxon>
    </lineage>
</organism>
<feature type="signal peptide" evidence="1">
    <location>
        <begin position="1"/>
        <end position="20"/>
    </location>
</feature>
<name>A0A971M6V6_9BACT</name>
<proteinExistence type="predicted"/>
<dbReference type="EMBL" id="JAAYEE010000227">
    <property type="protein sequence ID" value="NLW36261.1"/>
    <property type="molecule type" value="Genomic_DNA"/>
</dbReference>
<feature type="non-terminal residue" evidence="2">
    <location>
        <position position="82"/>
    </location>
</feature>
<evidence type="ECO:0000313" key="2">
    <source>
        <dbReference type="EMBL" id="NLW36261.1"/>
    </source>
</evidence>
<accession>A0A971M6V6</accession>
<comment type="caution">
    <text evidence="2">The sequence shown here is derived from an EMBL/GenBank/DDBJ whole genome shotgun (WGS) entry which is preliminary data.</text>
</comment>
<evidence type="ECO:0000313" key="3">
    <source>
        <dbReference type="Proteomes" id="UP000777265"/>
    </source>
</evidence>
<gene>
    <name evidence="2" type="ORF">GXY80_12425</name>
</gene>
<evidence type="ECO:0000256" key="1">
    <source>
        <dbReference type="SAM" id="SignalP"/>
    </source>
</evidence>
<reference evidence="2" key="1">
    <citation type="journal article" date="2020" name="Biotechnol. Biofuels">
        <title>New insights from the biogas microbiome by comprehensive genome-resolved metagenomics of nearly 1600 species originating from multiple anaerobic digesters.</title>
        <authorList>
            <person name="Campanaro S."/>
            <person name="Treu L."/>
            <person name="Rodriguez-R L.M."/>
            <person name="Kovalovszki A."/>
            <person name="Ziels R.M."/>
            <person name="Maus I."/>
            <person name="Zhu X."/>
            <person name="Kougias P.G."/>
            <person name="Basile A."/>
            <person name="Luo G."/>
            <person name="Schluter A."/>
            <person name="Konstantinidis K.T."/>
            <person name="Angelidaki I."/>
        </authorList>
    </citation>
    <scope>NUCLEOTIDE SEQUENCE</scope>
    <source>
        <strain evidence="2">AS06rmzACSIP_7</strain>
    </source>
</reference>
<dbReference type="Proteomes" id="UP000777265">
    <property type="component" value="Unassembled WGS sequence"/>
</dbReference>
<keyword evidence="1" id="KW-0732">Signal</keyword>
<dbReference type="AlphaFoldDB" id="A0A971M6V6"/>
<feature type="chain" id="PRO_5037063626" evidence="1">
    <location>
        <begin position="21"/>
        <end position="82"/>
    </location>
</feature>